<dbReference type="AlphaFoldDB" id="A0A9W8LBA8"/>
<name>A0A9W8LBA8_9FUNG</name>
<organism evidence="3 4">
    <name type="scientific">Coemansia pectinata</name>
    <dbReference type="NCBI Taxonomy" id="1052879"/>
    <lineage>
        <taxon>Eukaryota</taxon>
        <taxon>Fungi</taxon>
        <taxon>Fungi incertae sedis</taxon>
        <taxon>Zoopagomycota</taxon>
        <taxon>Kickxellomycotina</taxon>
        <taxon>Kickxellomycetes</taxon>
        <taxon>Kickxellales</taxon>
        <taxon>Kickxellaceae</taxon>
        <taxon>Coemansia</taxon>
    </lineage>
</organism>
<keyword evidence="2" id="KW-0472">Membrane</keyword>
<keyword evidence="4" id="KW-1185">Reference proteome</keyword>
<dbReference type="Proteomes" id="UP001140011">
    <property type="component" value="Unassembled WGS sequence"/>
</dbReference>
<feature type="compositionally biased region" description="Basic residues" evidence="1">
    <location>
        <begin position="157"/>
        <end position="169"/>
    </location>
</feature>
<evidence type="ECO:0000256" key="2">
    <source>
        <dbReference type="SAM" id="Phobius"/>
    </source>
</evidence>
<sequence>MPPVDITCFCYASRHPANGAVVRQSIVSVLIEHWRLDSSAGMNMEQLTKVITTALISAPHSNTEHVKHRPCHYRHISSGKHSHNRHHHDYHTNHAMPQHHGSHPTLSTQGTLRNTSVAGFAATELGFLGISLALSMLLLFIGYKIGNLVCKYERSHSRGRGHKGSRARRQPLSPLSEEKQPIYLEDGPYEDPDVVWVVAEPLVVRKFK</sequence>
<accession>A0A9W8LBA8</accession>
<dbReference type="EMBL" id="JANBUH010000050">
    <property type="protein sequence ID" value="KAJ2755729.1"/>
    <property type="molecule type" value="Genomic_DNA"/>
</dbReference>
<comment type="caution">
    <text evidence="3">The sequence shown here is derived from an EMBL/GenBank/DDBJ whole genome shotgun (WGS) entry which is preliminary data.</text>
</comment>
<protein>
    <submittedName>
        <fullName evidence="3">Uncharacterized protein</fullName>
    </submittedName>
</protein>
<reference evidence="3" key="1">
    <citation type="submission" date="2022-07" db="EMBL/GenBank/DDBJ databases">
        <title>Phylogenomic reconstructions and comparative analyses of Kickxellomycotina fungi.</title>
        <authorList>
            <person name="Reynolds N.K."/>
            <person name="Stajich J.E."/>
            <person name="Barry K."/>
            <person name="Grigoriev I.V."/>
            <person name="Crous P."/>
            <person name="Smith M.E."/>
        </authorList>
    </citation>
    <scope>NUCLEOTIDE SEQUENCE</scope>
    <source>
        <strain evidence="3">BCRC 34297</strain>
    </source>
</reference>
<gene>
    <name evidence="3" type="ORF">GGI19_001400</name>
</gene>
<proteinExistence type="predicted"/>
<evidence type="ECO:0000313" key="3">
    <source>
        <dbReference type="EMBL" id="KAJ2755729.1"/>
    </source>
</evidence>
<keyword evidence="2" id="KW-1133">Transmembrane helix</keyword>
<feature type="transmembrane region" description="Helical" evidence="2">
    <location>
        <begin position="125"/>
        <end position="150"/>
    </location>
</feature>
<dbReference type="OrthoDB" id="5570848at2759"/>
<feature type="region of interest" description="Disordered" evidence="1">
    <location>
        <begin position="155"/>
        <end position="180"/>
    </location>
</feature>
<keyword evidence="2" id="KW-0812">Transmembrane</keyword>
<evidence type="ECO:0000256" key="1">
    <source>
        <dbReference type="SAM" id="MobiDB-lite"/>
    </source>
</evidence>
<evidence type="ECO:0000313" key="4">
    <source>
        <dbReference type="Proteomes" id="UP001140011"/>
    </source>
</evidence>